<evidence type="ECO:0000313" key="1">
    <source>
        <dbReference type="EMBL" id="AWO00674.1"/>
    </source>
</evidence>
<protein>
    <submittedName>
        <fullName evidence="1">Uncharacterized protein</fullName>
    </submittedName>
</protein>
<proteinExistence type="predicted"/>
<keyword evidence="2" id="KW-1185">Reference proteome</keyword>
<gene>
    <name evidence="1" type="ORF">DLD77_02660</name>
</gene>
<organism evidence="1 2">
    <name type="scientific">Chitinophaga alhagiae</name>
    <dbReference type="NCBI Taxonomy" id="2203219"/>
    <lineage>
        <taxon>Bacteria</taxon>
        <taxon>Pseudomonadati</taxon>
        <taxon>Bacteroidota</taxon>
        <taxon>Chitinophagia</taxon>
        <taxon>Chitinophagales</taxon>
        <taxon>Chitinophagaceae</taxon>
        <taxon>Chitinophaga</taxon>
    </lineage>
</organism>
<dbReference type="PROSITE" id="PS51257">
    <property type="entry name" value="PROKAR_LIPOPROTEIN"/>
    <property type="match status" value="1"/>
</dbReference>
<accession>A0ABM6W9R2</accession>
<reference evidence="1 2" key="1">
    <citation type="submission" date="2018-05" db="EMBL/GenBank/DDBJ databases">
        <title>Chitinophaga sp. nov., isolated from rhizosphere soil of Alhagi.</title>
        <authorList>
            <person name="Liu Y."/>
        </authorList>
    </citation>
    <scope>NUCLEOTIDE SEQUENCE [LARGE SCALE GENOMIC DNA]</scope>
    <source>
        <strain evidence="1 2">T22</strain>
    </source>
</reference>
<evidence type="ECO:0000313" key="2">
    <source>
        <dbReference type="Proteomes" id="UP000246099"/>
    </source>
</evidence>
<dbReference type="Proteomes" id="UP000246099">
    <property type="component" value="Chromosome"/>
</dbReference>
<dbReference type="EMBL" id="CP029600">
    <property type="protein sequence ID" value="AWO00674.1"/>
    <property type="molecule type" value="Genomic_DNA"/>
</dbReference>
<name>A0ABM6W9R2_9BACT</name>
<sequence length="894" mass="99734">MHTHRKLILLPALIALIISSCGTRRGLEGFTYTETFHPREHIVRNDFDFDGYTDHWHSTHQQWSRYGNLFKTLSAAPEKAVLRSKLDIADDLGVPGLFMQEGFLDELQAAPYAVLDQPGLQQLEDSLQQNNALVITTSAAETGQALEKKFNDNSEALQFIASHTSGSARVNAYMLKNGSRRLFVISAPNIGLARKVQQLTAATMALLKDYDLHRGWFGAQTLYNSVTCSPGHPLEVIGKGMNEGNSWFVFDGYMEFLSKNELREWMGKVTLPVVTDVGVAGPFPAIFGCENYDSLQVQAMNGPEWWVTYAHSKKGYAFRKVYDTLADAAQLPYDGYFATEGDKEWIDHDSIPFVYTTGLLESGAVPSMVLFHPKGAPLSDAALWKAILDRRGVAVLAEGKMMGPAGYRHALDMLLLDRVFLEKYFGDQVNIEAAVEGYNLNITLRSISPQEISGTLDLRLPGGLKTMGDTITPVQIPAGGTKRLSFRLQPEAAAMGAANPIAVHYKWGNTQKSTLAMLDLPPAISVHRLLYGHTPVVTYPVAIHNFSKDTAFPVTVTVIDSTQPARPVFEAQQNCTTATSQFSNLQFDLKVPAGNYTVKVTALGTETTSQLGVGAAAGTATLTEADLNNDGINEYMLENDSVKVTLLATGARIIEYIVKEKEDNVLFKLWPDKPVDDRRPFRKQEFYPYGGFEDFLGQPSIETGKNYDVTVLKKEGDYVQVKMTADYYGNKLEKIYTLYGNSPLVEARFALTFKNPELKMLGPQPMLALGKAHGPEDVHIFPDREGLRELTMDPAKYYGRVFFPREGWNAAYDRKEDITFVGAFPVDQPIFLHLWMNHPSNPGSHYFYSEMQPWVRIYQKSTMYFSYYLWASAGPWQRGVAALRGRNLVTVSRH</sequence>
<dbReference type="RefSeq" id="WP_119076374.1">
    <property type="nucleotide sequence ID" value="NZ_CP029600.1"/>
</dbReference>